<sequence length="175" mass="19501">MAYLDSFYSLPLLISICLIVPSFCEHCAYYDGPSKAEYMYCYNGCCGTYYNRYCCMSYWAIVGIVFSGVLAICILAAIVIACCSHKNNKRRSTHPFIVTHRDPNSAVTIITTGQYGVRPGRGDNEMAIYPPTPDIQPPPYGAKSYMPPSYEEIPHLHPVVPGCTRDTPRPPPNTQ</sequence>
<evidence type="ECO:0000313" key="4">
    <source>
        <dbReference type="Proteomes" id="UP001195483"/>
    </source>
</evidence>
<reference evidence="3" key="3">
    <citation type="submission" date="2023-05" db="EMBL/GenBank/DDBJ databases">
        <authorList>
            <person name="Smith C.H."/>
        </authorList>
    </citation>
    <scope>NUCLEOTIDE SEQUENCE</scope>
    <source>
        <strain evidence="3">CHS0354</strain>
        <tissue evidence="3">Mantle</tissue>
    </source>
</reference>
<comment type="caution">
    <text evidence="3">The sequence shown here is derived from an EMBL/GenBank/DDBJ whole genome shotgun (WGS) entry which is preliminary data.</text>
</comment>
<dbReference type="AlphaFoldDB" id="A0AAE0VJ91"/>
<gene>
    <name evidence="3" type="ORF">CHS0354_035664</name>
</gene>
<reference evidence="3" key="2">
    <citation type="journal article" date="2021" name="Genome Biol. Evol.">
        <title>Developing a high-quality reference genome for a parasitic bivalve with doubly uniparental inheritance (Bivalvia: Unionida).</title>
        <authorList>
            <person name="Smith C.H."/>
        </authorList>
    </citation>
    <scope>NUCLEOTIDE SEQUENCE</scope>
    <source>
        <strain evidence="3">CHS0354</strain>
        <tissue evidence="3">Mantle</tissue>
    </source>
</reference>
<keyword evidence="1" id="KW-1133">Transmembrane helix</keyword>
<reference evidence="3" key="1">
    <citation type="journal article" date="2021" name="Genome Biol. Evol.">
        <title>A High-Quality Reference Genome for a Parasitic Bivalve with Doubly Uniparental Inheritance (Bivalvia: Unionida).</title>
        <authorList>
            <person name="Smith C.H."/>
        </authorList>
    </citation>
    <scope>NUCLEOTIDE SEQUENCE</scope>
    <source>
        <strain evidence="3">CHS0354</strain>
    </source>
</reference>
<keyword evidence="1" id="KW-0812">Transmembrane</keyword>
<protein>
    <submittedName>
        <fullName evidence="3">Uncharacterized protein</fullName>
    </submittedName>
</protein>
<keyword evidence="2" id="KW-0732">Signal</keyword>
<feature type="signal peptide" evidence="2">
    <location>
        <begin position="1"/>
        <end position="24"/>
    </location>
</feature>
<feature type="chain" id="PRO_5042262966" evidence="2">
    <location>
        <begin position="25"/>
        <end position="175"/>
    </location>
</feature>
<dbReference type="EMBL" id="JAEAOA010002081">
    <property type="protein sequence ID" value="KAK3578760.1"/>
    <property type="molecule type" value="Genomic_DNA"/>
</dbReference>
<evidence type="ECO:0000313" key="3">
    <source>
        <dbReference type="EMBL" id="KAK3578760.1"/>
    </source>
</evidence>
<keyword evidence="1" id="KW-0472">Membrane</keyword>
<dbReference type="Proteomes" id="UP001195483">
    <property type="component" value="Unassembled WGS sequence"/>
</dbReference>
<organism evidence="3 4">
    <name type="scientific">Potamilus streckersoni</name>
    <dbReference type="NCBI Taxonomy" id="2493646"/>
    <lineage>
        <taxon>Eukaryota</taxon>
        <taxon>Metazoa</taxon>
        <taxon>Spiralia</taxon>
        <taxon>Lophotrochozoa</taxon>
        <taxon>Mollusca</taxon>
        <taxon>Bivalvia</taxon>
        <taxon>Autobranchia</taxon>
        <taxon>Heteroconchia</taxon>
        <taxon>Palaeoheterodonta</taxon>
        <taxon>Unionida</taxon>
        <taxon>Unionoidea</taxon>
        <taxon>Unionidae</taxon>
        <taxon>Ambleminae</taxon>
        <taxon>Lampsilini</taxon>
        <taxon>Potamilus</taxon>
    </lineage>
</organism>
<evidence type="ECO:0000256" key="2">
    <source>
        <dbReference type="SAM" id="SignalP"/>
    </source>
</evidence>
<proteinExistence type="predicted"/>
<accession>A0AAE0VJ91</accession>
<feature type="transmembrane region" description="Helical" evidence="1">
    <location>
        <begin position="58"/>
        <end position="83"/>
    </location>
</feature>
<name>A0AAE0VJ91_9BIVA</name>
<keyword evidence="4" id="KW-1185">Reference proteome</keyword>
<evidence type="ECO:0000256" key="1">
    <source>
        <dbReference type="SAM" id="Phobius"/>
    </source>
</evidence>